<feature type="compositionally biased region" description="Polar residues" evidence="1">
    <location>
        <begin position="87"/>
        <end position="97"/>
    </location>
</feature>
<organism evidence="2 3">
    <name type="scientific">Microbacterium phage FuzzBuster</name>
    <dbReference type="NCBI Taxonomy" id="2590935"/>
    <lineage>
        <taxon>Viruses</taxon>
        <taxon>Duplodnaviria</taxon>
        <taxon>Heunggongvirae</taxon>
        <taxon>Uroviricota</taxon>
        <taxon>Caudoviricetes</taxon>
        <taxon>Hodgkinviridae</taxon>
        <taxon>Fuzzbustervirus</taxon>
        <taxon>Fuzzbustervirus fuzzbuster</taxon>
    </lineage>
</organism>
<dbReference type="EMBL" id="MN062720">
    <property type="protein sequence ID" value="QDP45547.1"/>
    <property type="molecule type" value="Genomic_DNA"/>
</dbReference>
<protein>
    <submittedName>
        <fullName evidence="2">Uncharacterized protein</fullName>
    </submittedName>
</protein>
<accession>A0A516KV42</accession>
<reference evidence="2 3" key="1">
    <citation type="submission" date="2019-06" db="EMBL/GenBank/DDBJ databases">
        <authorList>
            <person name="Austin C.R."/>
            <person name="Baumgardner C.A."/>
            <person name="Baysinger H.J."/>
            <person name="David A.M."/>
            <person name="Folse N.B."/>
            <person name="Gammon C.A."/>
            <person name="Garcia V.M."/>
            <person name="Gobble C.S."/>
            <person name="Herold B.N."/>
            <person name="Huamancondor M.S."/>
            <person name="Matheson G.R."/>
            <person name="Mondragon I."/>
            <person name="Nemes S.A."/>
            <person name="Neri L.M."/>
            <person name="Renaud V.D."/>
            <person name="Rigsbee E.A."/>
            <person name="Rockette B.M."/>
            <person name="Santiago M.R."/>
            <person name="Savage M.D."/>
            <person name="Simpson J.M."/>
            <person name="Slentz J.N."/>
            <person name="Spencer B.G."/>
            <person name="White D.J."/>
            <person name="Yarboro C.B."/>
            <person name="Anderson E.L."/>
            <person name="Wallen J.R."/>
            <person name="Gainey M.D."/>
            <person name="Garlena R.A."/>
            <person name="Russell D.A."/>
            <person name="Pope W.H."/>
            <person name="Jacobs-Sera D."/>
            <person name="Hatfull G.F."/>
        </authorList>
    </citation>
    <scope>NUCLEOTIDE SEQUENCE [LARGE SCALE GENOMIC DNA]</scope>
</reference>
<dbReference type="Proteomes" id="UP000315280">
    <property type="component" value="Segment"/>
</dbReference>
<evidence type="ECO:0000256" key="1">
    <source>
        <dbReference type="SAM" id="MobiDB-lite"/>
    </source>
</evidence>
<name>A0A516KV42_9CAUD</name>
<keyword evidence="3" id="KW-1185">Reference proteome</keyword>
<proteinExistence type="predicted"/>
<evidence type="ECO:0000313" key="2">
    <source>
        <dbReference type="EMBL" id="QDP45547.1"/>
    </source>
</evidence>
<gene>
    <name evidence="2" type="primary">63</name>
    <name evidence="2" type="ORF">SEA_FUZZBUSTER_63</name>
</gene>
<evidence type="ECO:0000313" key="3">
    <source>
        <dbReference type="Proteomes" id="UP000315280"/>
    </source>
</evidence>
<feature type="compositionally biased region" description="Basic and acidic residues" evidence="1">
    <location>
        <begin position="101"/>
        <end position="113"/>
    </location>
</feature>
<sequence length="113" mass="12508">MDAKRFPAELSSKDLEVIEMGLNLLYSQAVDDRDETTIEQVTAAQRIITDASVEIDANEPLDAGRLSTPSDVDVWNDLISRSRDSAGQRSLNSSRLQQAVDIHRPTTTEKGHI</sequence>
<feature type="region of interest" description="Disordered" evidence="1">
    <location>
        <begin position="86"/>
        <end position="113"/>
    </location>
</feature>